<proteinExistence type="predicted"/>
<evidence type="ECO:0000313" key="2">
    <source>
        <dbReference type="EMBL" id="KAK1757102.1"/>
    </source>
</evidence>
<protein>
    <submittedName>
        <fullName evidence="2">Uncharacterized protein</fullName>
    </submittedName>
</protein>
<comment type="caution">
    <text evidence="2">The sequence shown here is derived from an EMBL/GenBank/DDBJ whole genome shotgun (WGS) entry which is preliminary data.</text>
</comment>
<feature type="region of interest" description="Disordered" evidence="1">
    <location>
        <begin position="42"/>
        <end position="70"/>
    </location>
</feature>
<name>A0AAJ0BHT5_9PEZI</name>
<dbReference type="EMBL" id="MU839831">
    <property type="protein sequence ID" value="KAK1757102.1"/>
    <property type="molecule type" value="Genomic_DNA"/>
</dbReference>
<dbReference type="AlphaFoldDB" id="A0AAJ0BHT5"/>
<organism evidence="2 3">
    <name type="scientific">Echria macrotheca</name>
    <dbReference type="NCBI Taxonomy" id="438768"/>
    <lineage>
        <taxon>Eukaryota</taxon>
        <taxon>Fungi</taxon>
        <taxon>Dikarya</taxon>
        <taxon>Ascomycota</taxon>
        <taxon>Pezizomycotina</taxon>
        <taxon>Sordariomycetes</taxon>
        <taxon>Sordariomycetidae</taxon>
        <taxon>Sordariales</taxon>
        <taxon>Schizotheciaceae</taxon>
        <taxon>Echria</taxon>
    </lineage>
</organism>
<gene>
    <name evidence="2" type="ORF">QBC47DRAFT_174988</name>
</gene>
<accession>A0AAJ0BHT5</accession>
<evidence type="ECO:0000256" key="1">
    <source>
        <dbReference type="SAM" id="MobiDB-lite"/>
    </source>
</evidence>
<evidence type="ECO:0000313" key="3">
    <source>
        <dbReference type="Proteomes" id="UP001239445"/>
    </source>
</evidence>
<sequence>MDCHPGPLAGAFLGVVQLHIRGDGASTPRPITHRRSCRRSLSFAGGPTVDKAGQPLPSVPSQSSGMSVRRRTPSLWRDLGPSVWEDRFWSRTLRGNAITHEPNACTAWRMYGARLTTRASGTRQEVPDHVECGPQLLKVLAGMGDLLGHLSSNSRAVWHRAASSAGRRWCLEPRRDLQGCSRFNQTKGFFDHDHPCPFCGVDV</sequence>
<keyword evidence="3" id="KW-1185">Reference proteome</keyword>
<dbReference type="Proteomes" id="UP001239445">
    <property type="component" value="Unassembled WGS sequence"/>
</dbReference>
<reference evidence="2" key="1">
    <citation type="submission" date="2023-06" db="EMBL/GenBank/DDBJ databases">
        <title>Genome-scale phylogeny and comparative genomics of the fungal order Sordariales.</title>
        <authorList>
            <consortium name="Lawrence Berkeley National Laboratory"/>
            <person name="Hensen N."/>
            <person name="Bonometti L."/>
            <person name="Westerberg I."/>
            <person name="Brannstrom I.O."/>
            <person name="Guillou S."/>
            <person name="Cros-Aarteil S."/>
            <person name="Calhoun S."/>
            <person name="Haridas S."/>
            <person name="Kuo A."/>
            <person name="Mondo S."/>
            <person name="Pangilinan J."/>
            <person name="Riley R."/>
            <person name="Labutti K."/>
            <person name="Andreopoulos B."/>
            <person name="Lipzen A."/>
            <person name="Chen C."/>
            <person name="Yanf M."/>
            <person name="Daum C."/>
            <person name="Ng V."/>
            <person name="Clum A."/>
            <person name="Steindorff A."/>
            <person name="Ohm R."/>
            <person name="Martin F."/>
            <person name="Silar P."/>
            <person name="Natvig D."/>
            <person name="Lalanne C."/>
            <person name="Gautier V."/>
            <person name="Ament-Velasquez S.L."/>
            <person name="Kruys A."/>
            <person name="Hutchinson M.I."/>
            <person name="Powell A.J."/>
            <person name="Barry K."/>
            <person name="Miller A.N."/>
            <person name="Grigoriev I.V."/>
            <person name="Debuchy R."/>
            <person name="Gladieux P."/>
            <person name="Thoren M.H."/>
            <person name="Johannesson H."/>
        </authorList>
    </citation>
    <scope>NUCLEOTIDE SEQUENCE</scope>
    <source>
        <strain evidence="2">PSN4</strain>
    </source>
</reference>